<keyword evidence="3" id="KW-0815">Transposition</keyword>
<accession>A0AAQ4CVZ7</accession>
<dbReference type="GO" id="GO:0003677">
    <property type="term" value="F:DNA binding"/>
    <property type="evidence" value="ECO:0007669"/>
    <property type="project" value="InterPro"/>
</dbReference>
<evidence type="ECO:0000256" key="2">
    <source>
        <dbReference type="ARBA" id="ARBA00008841"/>
    </source>
</evidence>
<evidence type="ECO:0000313" key="6">
    <source>
        <dbReference type="Proteomes" id="UP001319921"/>
    </source>
</evidence>
<dbReference type="AlphaFoldDB" id="A0AAQ4CVZ7"/>
<dbReference type="InterPro" id="IPR005063">
    <property type="entry name" value="Transposase_27"/>
</dbReference>
<dbReference type="RefSeq" id="WP_229570612.1">
    <property type="nucleotide sequence ID" value="NZ_AP025226.1"/>
</dbReference>
<comment type="similarity">
    <text evidence="2">Belongs to the transposase 27 family.</text>
</comment>
<dbReference type="Proteomes" id="UP001319921">
    <property type="component" value="Chromosome"/>
</dbReference>
<name>A0AAQ4CVZ7_9CREN</name>
<dbReference type="PANTHER" id="PTHR33293">
    <property type="entry name" value="INSERTION ELEMENT IS1 1 PROTEIN INSB-RELATED"/>
    <property type="match status" value="1"/>
</dbReference>
<dbReference type="PANTHER" id="PTHR33293:SF1">
    <property type="entry name" value="INSERTION ELEMENT IS1 1 PROTEIN INSB-RELATED"/>
    <property type="match status" value="1"/>
</dbReference>
<dbReference type="Pfam" id="PF03400">
    <property type="entry name" value="DDE_Tnp_IS1"/>
    <property type="match status" value="1"/>
</dbReference>
<dbReference type="KEGG" id="scas:SACC_29950"/>
<evidence type="ECO:0000256" key="1">
    <source>
        <dbReference type="ARBA" id="ARBA00004091"/>
    </source>
</evidence>
<gene>
    <name evidence="5" type="ORF">SACC_29950</name>
</gene>
<dbReference type="GO" id="GO:0006313">
    <property type="term" value="P:DNA transposition"/>
    <property type="evidence" value="ECO:0007669"/>
    <property type="project" value="InterPro"/>
</dbReference>
<dbReference type="InterPro" id="IPR051354">
    <property type="entry name" value="Transposase_27_IS1"/>
</dbReference>
<dbReference type="EMBL" id="AP025226">
    <property type="protein sequence ID" value="BDB99978.1"/>
    <property type="molecule type" value="Genomic_DNA"/>
</dbReference>
<reference evidence="5 6" key="1">
    <citation type="journal article" date="2022" name="Microbiol. Resour. Announc.">
        <title>Complete Genome Sequence of the Hyperthermophilic and Acidophilic Archaeon Saccharolobus caldissimus Strain HS-3T.</title>
        <authorList>
            <person name="Sakai H.D."/>
            <person name="Kurosawa N."/>
        </authorList>
    </citation>
    <scope>NUCLEOTIDE SEQUENCE [LARGE SCALE GENOMIC DNA]</scope>
    <source>
        <strain evidence="5 6">JCM32116</strain>
    </source>
</reference>
<evidence type="ECO:0000256" key="4">
    <source>
        <dbReference type="ARBA" id="ARBA00023172"/>
    </source>
</evidence>
<dbReference type="NCBIfam" id="NF033558">
    <property type="entry name" value="transpos_IS1"/>
    <property type="match status" value="1"/>
</dbReference>
<evidence type="ECO:0000313" key="5">
    <source>
        <dbReference type="EMBL" id="BDB99978.1"/>
    </source>
</evidence>
<keyword evidence="6" id="KW-1185">Reference proteome</keyword>
<organism evidence="5 6">
    <name type="scientific">Saccharolobus caldissimus</name>
    <dbReference type="NCBI Taxonomy" id="1702097"/>
    <lineage>
        <taxon>Archaea</taxon>
        <taxon>Thermoproteota</taxon>
        <taxon>Thermoprotei</taxon>
        <taxon>Sulfolobales</taxon>
        <taxon>Sulfolobaceae</taxon>
        <taxon>Saccharolobus</taxon>
    </lineage>
</organism>
<evidence type="ECO:0000256" key="3">
    <source>
        <dbReference type="ARBA" id="ARBA00022578"/>
    </source>
</evidence>
<sequence length="316" mass="36745">MDLTTLAQLILLILRNLNFKPRKHKLEDIAYAIAAYLLGVQVTKLGIPPSTLYYYTKKLGIKRRREEKPPCPSCNSNKVIKNGSSRGKAKYKCKTCGRTFYQTSNHKMSREQKERILNEYLNRASIRGIARVEGKPLTTVYSLIKRKGIEAYVNLLVLQEQLKSFTAKVTVIDESWTYLRVRHGPKRENLWIWNALADGLPFFTTGDRDYKTFSFLLNSLPKSEVNYTDDYSVYQVLDNHIASKKYTYTVESYNSYCRAHLARLARDTRAVNRSERMVDYSLALLNVMYPHVFSREKTPLNEAYWKGVQNIRENLI</sequence>
<keyword evidence="4" id="KW-0233">DNA recombination</keyword>
<dbReference type="GO" id="GO:0004803">
    <property type="term" value="F:transposase activity"/>
    <property type="evidence" value="ECO:0007669"/>
    <property type="project" value="InterPro"/>
</dbReference>
<dbReference type="GeneID" id="68867718"/>
<protein>
    <submittedName>
        <fullName evidence="5">IS1 transposase</fullName>
    </submittedName>
</protein>
<proteinExistence type="inferred from homology"/>
<comment type="function">
    <text evidence="1">Absolutely required for transposition of IS1.</text>
</comment>